<keyword evidence="1" id="KW-0304">Gas vesicle</keyword>
<dbReference type="PANTHER" id="PTHR36852:SF1">
    <property type="entry name" value="PROTEIN GVPL 2"/>
    <property type="match status" value="1"/>
</dbReference>
<accession>A0ABU2AZA6</accession>
<dbReference type="InterPro" id="IPR009430">
    <property type="entry name" value="GvpL/GvpF"/>
</dbReference>
<evidence type="ECO:0000256" key="2">
    <source>
        <dbReference type="ARBA" id="ARBA00035108"/>
    </source>
</evidence>
<evidence type="ECO:0000313" key="5">
    <source>
        <dbReference type="Proteomes" id="UP001183794"/>
    </source>
</evidence>
<evidence type="ECO:0008006" key="6">
    <source>
        <dbReference type="Google" id="ProtNLM"/>
    </source>
</evidence>
<protein>
    <recommendedName>
        <fullName evidence="6">GvpL/GvpF family gas vesicle protein</fullName>
    </recommendedName>
</protein>
<organism evidence="4 5">
    <name type="scientific">Enteractinococcus fodinae</name>
    <dbReference type="NCBI Taxonomy" id="684663"/>
    <lineage>
        <taxon>Bacteria</taxon>
        <taxon>Bacillati</taxon>
        <taxon>Actinomycetota</taxon>
        <taxon>Actinomycetes</taxon>
        <taxon>Micrococcales</taxon>
        <taxon>Micrococcaceae</taxon>
    </lineage>
</organism>
<evidence type="ECO:0000256" key="1">
    <source>
        <dbReference type="ARBA" id="ARBA00022987"/>
    </source>
</evidence>
<dbReference type="Proteomes" id="UP001183794">
    <property type="component" value="Unassembled WGS sequence"/>
</dbReference>
<comment type="caution">
    <text evidence="4">The sequence shown here is derived from an EMBL/GenBank/DDBJ whole genome shotgun (WGS) entry which is preliminary data.</text>
</comment>
<evidence type="ECO:0000313" key="4">
    <source>
        <dbReference type="EMBL" id="MDR7346682.1"/>
    </source>
</evidence>
<comment type="subcellular location">
    <subcellularLocation>
        <location evidence="2">Gas vesicle</location>
    </subcellularLocation>
</comment>
<gene>
    <name evidence="4" type="ORF">J2S62_000939</name>
</gene>
<name>A0ABU2AZA6_9MICC</name>
<evidence type="ECO:0000256" key="3">
    <source>
        <dbReference type="ARBA" id="ARBA00035643"/>
    </source>
</evidence>
<dbReference type="EMBL" id="JAVDYJ010000001">
    <property type="protein sequence ID" value="MDR7346682.1"/>
    <property type="molecule type" value="Genomic_DNA"/>
</dbReference>
<dbReference type="Pfam" id="PF06386">
    <property type="entry name" value="GvpL_GvpF"/>
    <property type="match status" value="1"/>
</dbReference>
<sequence>MTVNEESDQLYVYGIIPASAELPAQLIGIEGSPVEVSRFDDLAVVVTPVDPDAEIGTPDNLLAHSTVLDGIAAEIPVLPMAFGTIVPTAEELHETVLVENEANYLEALERLDGTAQYTVRARYIRDAVLGDLIEEDPEVARLRERISGTTEDETRQERIELGELIVGAFDRLRVDHAQQIIDAVSPTVEDLVEQEAGQVEDVVELAVLVHRDTVTEFENALETVAGQLHRRIHFQLLGPQAPYDFVGEQ</sequence>
<proteinExistence type="inferred from homology"/>
<keyword evidence="5" id="KW-1185">Reference proteome</keyword>
<reference evidence="4 5" key="1">
    <citation type="submission" date="2023-07" db="EMBL/GenBank/DDBJ databases">
        <title>Sequencing the genomes of 1000 actinobacteria strains.</title>
        <authorList>
            <person name="Klenk H.-P."/>
        </authorList>
    </citation>
    <scope>NUCLEOTIDE SEQUENCE [LARGE SCALE GENOMIC DNA]</scope>
    <source>
        <strain evidence="4 5">DSM 22966</strain>
    </source>
</reference>
<dbReference type="RefSeq" id="WP_310171942.1">
    <property type="nucleotide sequence ID" value="NZ_BAABHE010000002.1"/>
</dbReference>
<comment type="similarity">
    <text evidence="3">Belongs to the gas vesicle GvpF/GvpL family.</text>
</comment>
<dbReference type="PANTHER" id="PTHR36852">
    <property type="entry name" value="PROTEIN GVPL 2"/>
    <property type="match status" value="1"/>
</dbReference>